<dbReference type="PANTHER" id="PTHR42943">
    <property type="entry name" value="GLUTATHIONE S-TRANSFERASE KAPPA"/>
    <property type="match status" value="1"/>
</dbReference>
<dbReference type="EC" id="5.99.1.4" evidence="1"/>
<dbReference type="Gene3D" id="3.40.30.10">
    <property type="entry name" value="Glutaredoxin"/>
    <property type="match status" value="1"/>
</dbReference>
<dbReference type="InterPro" id="IPR036249">
    <property type="entry name" value="Thioredoxin-like_sf"/>
</dbReference>
<dbReference type="InterPro" id="IPR014440">
    <property type="entry name" value="HCCAis_GSTk"/>
</dbReference>
<protein>
    <recommendedName>
        <fullName evidence="1">2-hydroxychromene-2-carboxylate isomerase</fullName>
        <ecNumber evidence="1">5.99.1.4</ecNumber>
    </recommendedName>
</protein>
<dbReference type="GO" id="GO:0016853">
    <property type="term" value="F:isomerase activity"/>
    <property type="evidence" value="ECO:0007669"/>
    <property type="project" value="UniProtKB-KW"/>
</dbReference>
<reference evidence="4" key="1">
    <citation type="journal article" date="2019" name="Int. J. Syst. Evol. Microbiol.">
        <title>The Global Catalogue of Microorganisms (GCM) 10K type strain sequencing project: providing services to taxonomists for standard genome sequencing and annotation.</title>
        <authorList>
            <consortium name="The Broad Institute Genomics Platform"/>
            <consortium name="The Broad Institute Genome Sequencing Center for Infectious Disease"/>
            <person name="Wu L."/>
            <person name="Ma J."/>
        </authorList>
    </citation>
    <scope>NUCLEOTIDE SEQUENCE [LARGE SCALE GENOMIC DNA]</scope>
    <source>
        <strain evidence="4">CGMCC 1.10188</strain>
    </source>
</reference>
<keyword evidence="1 3" id="KW-0413">Isomerase</keyword>
<evidence type="ECO:0000313" key="3">
    <source>
        <dbReference type="EMBL" id="GGB47923.1"/>
    </source>
</evidence>
<name>A0ABQ1IQZ4_9PROT</name>
<sequence length="210" mass="22454">MTRPVVARPVVARPVVDFLFDVGSPATYLAWARLPAIAARTGAEIRWRPILLGAVFQATGNTSPAAVKAKGRYLMADLTRFAEKAGTPFRFNPHFPINTLTMQRGAAAALADGRIEAYLAAIFPALWADGRDMGNREVLGAVLEAAGFDAAALIAACATPEVKDRLKAETEEAVARGVFGAPSFFVGDTLYFGQDRLDFVEEALARQAAV</sequence>
<keyword evidence="4" id="KW-1185">Reference proteome</keyword>
<gene>
    <name evidence="3" type="ORF">GCM10011505_31280</name>
</gene>
<accession>A0ABQ1IQZ4</accession>
<comment type="similarity">
    <text evidence="1">Belongs to the GST superfamily. NadH family.</text>
</comment>
<dbReference type="Proteomes" id="UP000603352">
    <property type="component" value="Unassembled WGS sequence"/>
</dbReference>
<proteinExistence type="inferred from homology"/>
<dbReference type="RefSeq" id="WP_188579553.1">
    <property type="nucleotide sequence ID" value="NZ_BMDZ01000038.1"/>
</dbReference>
<evidence type="ECO:0000259" key="2">
    <source>
        <dbReference type="Pfam" id="PF01323"/>
    </source>
</evidence>
<dbReference type="InterPro" id="IPR044087">
    <property type="entry name" value="NahD-like"/>
</dbReference>
<dbReference type="InterPro" id="IPR051924">
    <property type="entry name" value="GST_Kappa/NadH"/>
</dbReference>
<dbReference type="CDD" id="cd03022">
    <property type="entry name" value="DsbA_HCCA_Iso"/>
    <property type="match status" value="1"/>
</dbReference>
<dbReference type="PIRSF" id="PIRSF006386">
    <property type="entry name" value="HCCAis_GSTk"/>
    <property type="match status" value="1"/>
</dbReference>
<dbReference type="EMBL" id="BMDZ01000038">
    <property type="protein sequence ID" value="GGB47923.1"/>
    <property type="molecule type" value="Genomic_DNA"/>
</dbReference>
<evidence type="ECO:0000313" key="4">
    <source>
        <dbReference type="Proteomes" id="UP000603352"/>
    </source>
</evidence>
<feature type="domain" description="DSBA-like thioredoxin" evidence="2">
    <location>
        <begin position="15"/>
        <end position="205"/>
    </location>
</feature>
<comment type="caution">
    <text evidence="3">The sequence shown here is derived from an EMBL/GenBank/DDBJ whole genome shotgun (WGS) entry which is preliminary data.</text>
</comment>
<dbReference type="InterPro" id="IPR001853">
    <property type="entry name" value="DSBA-like_thioredoxin_dom"/>
</dbReference>
<evidence type="ECO:0000256" key="1">
    <source>
        <dbReference type="PIRNR" id="PIRNR006386"/>
    </source>
</evidence>
<dbReference type="PANTHER" id="PTHR42943:SF2">
    <property type="entry name" value="GLUTATHIONE S-TRANSFERASE KAPPA 1"/>
    <property type="match status" value="1"/>
</dbReference>
<organism evidence="3 4">
    <name type="scientific">Tistrella bauzanensis</name>
    <dbReference type="NCBI Taxonomy" id="657419"/>
    <lineage>
        <taxon>Bacteria</taxon>
        <taxon>Pseudomonadati</taxon>
        <taxon>Pseudomonadota</taxon>
        <taxon>Alphaproteobacteria</taxon>
        <taxon>Geminicoccales</taxon>
        <taxon>Geminicoccaceae</taxon>
        <taxon>Tistrella</taxon>
    </lineage>
</organism>
<dbReference type="SUPFAM" id="SSF52833">
    <property type="entry name" value="Thioredoxin-like"/>
    <property type="match status" value="1"/>
</dbReference>
<dbReference type="Pfam" id="PF01323">
    <property type="entry name" value="DSBA"/>
    <property type="match status" value="1"/>
</dbReference>
<comment type="catalytic activity">
    <reaction evidence="1">
        <text>2-hydroxychromene-2-carboxylate = (3E)-4-(2-hydroxyphenyl)-2-oxobut-3-enoate</text>
        <dbReference type="Rhea" id="RHEA:27401"/>
        <dbReference type="ChEBI" id="CHEBI:59350"/>
        <dbReference type="ChEBI" id="CHEBI:59353"/>
        <dbReference type="EC" id="5.99.1.4"/>
    </reaction>
</comment>